<comment type="caution">
    <text evidence="1">The sequence shown here is derived from an EMBL/GenBank/DDBJ whole genome shotgun (WGS) entry which is preliminary data.</text>
</comment>
<evidence type="ECO:0000313" key="1">
    <source>
        <dbReference type="EMBL" id="PDX60946.1"/>
    </source>
</evidence>
<accession>A0ACC9CYI4</accession>
<reference evidence="1 2" key="1">
    <citation type="journal article" date="2017" name="Front. Microbiol.">
        <title>New Insights into the Diversity of the Genus Faecalibacterium.</title>
        <authorList>
            <person name="Benevides L."/>
            <person name="Burman S."/>
            <person name="Martin R."/>
            <person name="Robert V."/>
            <person name="Thomas M."/>
            <person name="Miquel S."/>
            <person name="Chain F."/>
            <person name="Sokol H."/>
            <person name="Bermudez-Humaran L.G."/>
            <person name="Morrison M."/>
            <person name="Langella P."/>
            <person name="Azevedo V.A."/>
            <person name="Chatel J.M."/>
            <person name="Soares S."/>
        </authorList>
    </citation>
    <scope>NUCLEOTIDE SEQUENCE [LARGE SCALE GENOMIC DNA]</scope>
    <source>
        <strain evidence="2">CNCM I-4541</strain>
    </source>
</reference>
<sequence length="252" mass="27900">MLFGRSEFIPEGAGISPDTPRKKGLARLVEIMSRDLDGIFLSGSLALLACVPAAALVGIALWMGSLLAACCTGWLVGPALTGLYDTILRALRDEPGFWWHTYKRVWKQSFKSSFLPGMIFTVLWALVGYTAFALPLMADVSTSFVWILLLDAVLLLTLGSYFWMQSALFESCVSRKLSNCVRMLLGFLPQTVLSAVFQLGYWLLMAAVIPRCAFVFLLTGLWVPNLLAMMAVYAPIEKSLHLEAKIHDVQNR</sequence>
<dbReference type="EMBL" id="NMTR01000020">
    <property type="protein sequence ID" value="PDX60946.1"/>
    <property type="molecule type" value="Genomic_DNA"/>
</dbReference>
<keyword evidence="2" id="KW-1185">Reference proteome</keyword>
<dbReference type="Proteomes" id="UP000220959">
    <property type="component" value="Unassembled WGS sequence"/>
</dbReference>
<protein>
    <submittedName>
        <fullName evidence="1">Uncharacterized protein</fullName>
    </submittedName>
</protein>
<name>A0ACC9CYI4_9FIRM</name>
<organism evidence="1 2">
    <name type="scientific">Faecalibacterium langellae</name>
    <dbReference type="NCBI Taxonomy" id="3435293"/>
    <lineage>
        <taxon>Bacteria</taxon>
        <taxon>Bacillati</taxon>
        <taxon>Bacillota</taxon>
        <taxon>Clostridia</taxon>
        <taxon>Eubacteriales</taxon>
        <taxon>Oscillospiraceae</taxon>
        <taxon>Faecalibacterium</taxon>
    </lineage>
</organism>
<evidence type="ECO:0000313" key="2">
    <source>
        <dbReference type="Proteomes" id="UP000220959"/>
    </source>
</evidence>
<proteinExistence type="predicted"/>
<gene>
    <name evidence="1" type="ORF">CGS49_08285</name>
</gene>